<dbReference type="VEuPathDB" id="FungiDB:JI435_404950"/>
<reference evidence="2" key="1">
    <citation type="journal article" date="2021" name="BMC Genomics">
        <title>Chromosome-level genome assembly and manually-curated proteome of model necrotroph Parastagonospora nodorum Sn15 reveals a genome-wide trove of candidate effector homologs, and redundancy of virulence-related functions within an accessory chromosome.</title>
        <authorList>
            <person name="Bertazzoni S."/>
            <person name="Jones D.A.B."/>
            <person name="Phan H.T."/>
            <person name="Tan K.-C."/>
            <person name="Hane J.K."/>
        </authorList>
    </citation>
    <scope>NUCLEOTIDE SEQUENCE [LARGE SCALE GENOMIC DNA]</scope>
    <source>
        <strain evidence="2">SN15 / ATCC MYA-4574 / FGSC 10173)</strain>
    </source>
</reference>
<gene>
    <name evidence="1" type="ORF">JI435_404950</name>
</gene>
<evidence type="ECO:0000313" key="2">
    <source>
        <dbReference type="Proteomes" id="UP000663193"/>
    </source>
</evidence>
<organism evidence="1 2">
    <name type="scientific">Phaeosphaeria nodorum (strain SN15 / ATCC MYA-4574 / FGSC 10173)</name>
    <name type="common">Glume blotch fungus</name>
    <name type="synonym">Parastagonospora nodorum</name>
    <dbReference type="NCBI Taxonomy" id="321614"/>
    <lineage>
        <taxon>Eukaryota</taxon>
        <taxon>Fungi</taxon>
        <taxon>Dikarya</taxon>
        <taxon>Ascomycota</taxon>
        <taxon>Pezizomycotina</taxon>
        <taxon>Dothideomycetes</taxon>
        <taxon>Pleosporomycetidae</taxon>
        <taxon>Pleosporales</taxon>
        <taxon>Pleosporineae</taxon>
        <taxon>Phaeosphaeriaceae</taxon>
        <taxon>Parastagonospora</taxon>
    </lineage>
</organism>
<evidence type="ECO:0000313" key="1">
    <source>
        <dbReference type="EMBL" id="QRC93995.1"/>
    </source>
</evidence>
<sequence>MHLFTSRRNLAILYTASSIRSSASRYSSSSLIGALKNRLFRCSPKTSDGRFDCTGPHTRALHYPRLYRSKELSAHDLPSCSNLAHAADVRRHGN</sequence>
<keyword evidence="2" id="KW-1185">Reference proteome</keyword>
<name>A0A7U2EZR6_PHANO</name>
<dbReference type="EMBL" id="CP069026">
    <property type="protein sequence ID" value="QRC93995.1"/>
    <property type="molecule type" value="Genomic_DNA"/>
</dbReference>
<dbReference type="AlphaFoldDB" id="A0A7U2EZR6"/>
<proteinExistence type="predicted"/>
<dbReference type="Proteomes" id="UP000663193">
    <property type="component" value="Chromosome 4"/>
</dbReference>
<accession>A0A7U2EZR6</accession>
<protein>
    <submittedName>
        <fullName evidence="1">Uncharacterized protein</fullName>
    </submittedName>
</protein>